<name>A0A0A9BKB6_ARUDO</name>
<sequence length="224" mass="23962">MKTMLSREEGLYLSPPSKKIWNTGLDRKKQGLGYLQVTDGWIQGITERFWKFWILSGSSRCFLAGLAFLVWFRSAIPSSMASSPAPIASAHGGGTGACGCHPYCLDPQNEAARELLHPSSRPERLHAWSSSLWLVTLLKSRGSCAASFSINSLSPFLPLRGRARAMLSSSLIPVGSSASSTPPSICHHSSPLTQPTAAAARVLVPLCSSCTAQPSAAKPPLLSR</sequence>
<evidence type="ECO:0000313" key="1">
    <source>
        <dbReference type="EMBL" id="JAD61630.1"/>
    </source>
</evidence>
<reference evidence="1" key="1">
    <citation type="submission" date="2014-09" db="EMBL/GenBank/DDBJ databases">
        <authorList>
            <person name="Magalhaes I.L.F."/>
            <person name="Oliveira U."/>
            <person name="Santos F.R."/>
            <person name="Vidigal T.H.D.A."/>
            <person name="Brescovit A.D."/>
            <person name="Santos A.J."/>
        </authorList>
    </citation>
    <scope>NUCLEOTIDE SEQUENCE</scope>
    <source>
        <tissue evidence="1">Shoot tissue taken approximately 20 cm above the soil surface</tissue>
    </source>
</reference>
<proteinExistence type="predicted"/>
<reference evidence="1" key="2">
    <citation type="journal article" date="2015" name="Data Brief">
        <title>Shoot transcriptome of the giant reed, Arundo donax.</title>
        <authorList>
            <person name="Barrero R.A."/>
            <person name="Guerrero F.D."/>
            <person name="Moolhuijzen P."/>
            <person name="Goolsby J.A."/>
            <person name="Tidwell J."/>
            <person name="Bellgard S.E."/>
            <person name="Bellgard M.I."/>
        </authorList>
    </citation>
    <scope>NUCLEOTIDE SEQUENCE</scope>
    <source>
        <tissue evidence="1">Shoot tissue taken approximately 20 cm above the soil surface</tissue>
    </source>
</reference>
<organism evidence="1">
    <name type="scientific">Arundo donax</name>
    <name type="common">Giant reed</name>
    <name type="synonym">Donax arundinaceus</name>
    <dbReference type="NCBI Taxonomy" id="35708"/>
    <lineage>
        <taxon>Eukaryota</taxon>
        <taxon>Viridiplantae</taxon>
        <taxon>Streptophyta</taxon>
        <taxon>Embryophyta</taxon>
        <taxon>Tracheophyta</taxon>
        <taxon>Spermatophyta</taxon>
        <taxon>Magnoliopsida</taxon>
        <taxon>Liliopsida</taxon>
        <taxon>Poales</taxon>
        <taxon>Poaceae</taxon>
        <taxon>PACMAD clade</taxon>
        <taxon>Arundinoideae</taxon>
        <taxon>Arundineae</taxon>
        <taxon>Arundo</taxon>
    </lineage>
</organism>
<protein>
    <submittedName>
        <fullName evidence="1">Uncharacterized protein</fullName>
    </submittedName>
</protein>
<dbReference type="AlphaFoldDB" id="A0A0A9BKB6"/>
<dbReference type="EMBL" id="GBRH01236265">
    <property type="protein sequence ID" value="JAD61630.1"/>
    <property type="molecule type" value="Transcribed_RNA"/>
</dbReference>
<accession>A0A0A9BKB6</accession>